<dbReference type="Proteomes" id="UP000824159">
    <property type="component" value="Unassembled WGS sequence"/>
</dbReference>
<comment type="caution">
    <text evidence="3">The sequence shown here is derived from an EMBL/GenBank/DDBJ whole genome shotgun (WGS) entry which is preliminary data.</text>
</comment>
<evidence type="ECO:0000313" key="4">
    <source>
        <dbReference type="Proteomes" id="UP000824159"/>
    </source>
</evidence>
<organism evidence="3 4">
    <name type="scientific">Candidatus Allocopromorpha excrementavium</name>
    <dbReference type="NCBI Taxonomy" id="2840741"/>
    <lineage>
        <taxon>Bacteria</taxon>
        <taxon>Bacillati</taxon>
        <taxon>Bacillota</taxon>
        <taxon>Clostridia</taxon>
        <taxon>Eubacteriales</taxon>
        <taxon>Eubacteriaceae</taxon>
        <taxon>Eubacteriaceae incertae sedis</taxon>
        <taxon>Candidatus Allocopromorpha</taxon>
    </lineage>
</organism>
<keyword evidence="1" id="KW-1133">Transmembrane helix</keyword>
<gene>
    <name evidence="3" type="ORF">IAD12_03405</name>
</gene>
<evidence type="ECO:0000313" key="3">
    <source>
        <dbReference type="EMBL" id="HIT99283.1"/>
    </source>
</evidence>
<feature type="transmembrane region" description="Helical" evidence="1">
    <location>
        <begin position="164"/>
        <end position="186"/>
    </location>
</feature>
<feature type="domain" description="Nucleoside transporter/FeoB GTPase Gate" evidence="2">
    <location>
        <begin position="44"/>
        <end position="152"/>
    </location>
</feature>
<keyword evidence="1" id="KW-0812">Transmembrane</keyword>
<name>A0A9D1HBP6_9FIRM</name>
<evidence type="ECO:0000256" key="1">
    <source>
        <dbReference type="SAM" id="Phobius"/>
    </source>
</evidence>
<protein>
    <submittedName>
        <fullName evidence="3">Spore maturation protein</fullName>
    </submittedName>
</protein>
<feature type="transmembrane region" description="Helical" evidence="1">
    <location>
        <begin position="132"/>
        <end position="152"/>
    </location>
</feature>
<accession>A0A9D1HBP6</accession>
<feature type="transmembrane region" description="Helical" evidence="1">
    <location>
        <begin position="88"/>
        <end position="111"/>
    </location>
</feature>
<reference evidence="3" key="2">
    <citation type="journal article" date="2021" name="PeerJ">
        <title>Extensive microbial diversity within the chicken gut microbiome revealed by metagenomics and culture.</title>
        <authorList>
            <person name="Gilroy R."/>
            <person name="Ravi A."/>
            <person name="Getino M."/>
            <person name="Pursley I."/>
            <person name="Horton D.L."/>
            <person name="Alikhan N.F."/>
            <person name="Baker D."/>
            <person name="Gharbi K."/>
            <person name="Hall N."/>
            <person name="Watson M."/>
            <person name="Adriaenssens E.M."/>
            <person name="Foster-Nyarko E."/>
            <person name="Jarju S."/>
            <person name="Secka A."/>
            <person name="Antonio M."/>
            <person name="Oren A."/>
            <person name="Chaudhuri R.R."/>
            <person name="La Ragione R."/>
            <person name="Hildebrand F."/>
            <person name="Pallen M.J."/>
        </authorList>
    </citation>
    <scope>NUCLEOTIDE SEQUENCE</scope>
    <source>
        <strain evidence="3">CHK176-22527</strain>
    </source>
</reference>
<keyword evidence="1" id="KW-0472">Membrane</keyword>
<evidence type="ECO:0000259" key="2">
    <source>
        <dbReference type="Pfam" id="PF07670"/>
    </source>
</evidence>
<dbReference type="Pfam" id="PF07670">
    <property type="entry name" value="Gate"/>
    <property type="match status" value="1"/>
</dbReference>
<dbReference type="AlphaFoldDB" id="A0A9D1HBP6"/>
<sequence length="193" mass="21044">MMNYIWGFMLLSGIIFSIVNGKTAEFTDAFMNSCTEAVEFMIALSGVMAAWSGLMKIAEESGLIEKIANALNPVIKYLFPEEKNSRTIAMIIMSFMANIFGAGNSATVFSIKAMELLDEDNGFSRYASNSMCMFTALSMSMIQLVPIAVIKIRSDLGSVSPEDIILPSIVAGLLSMAASVMVCRAFERKSLHD</sequence>
<reference evidence="3" key="1">
    <citation type="submission" date="2020-10" db="EMBL/GenBank/DDBJ databases">
        <authorList>
            <person name="Gilroy R."/>
        </authorList>
    </citation>
    <scope>NUCLEOTIDE SEQUENCE</scope>
    <source>
        <strain evidence="3">CHK176-22527</strain>
    </source>
</reference>
<dbReference type="EMBL" id="DVLX01000034">
    <property type="protein sequence ID" value="HIT99283.1"/>
    <property type="molecule type" value="Genomic_DNA"/>
</dbReference>
<proteinExistence type="predicted"/>
<dbReference type="InterPro" id="IPR011642">
    <property type="entry name" value="Gate_dom"/>
</dbReference>